<dbReference type="InterPro" id="IPR029787">
    <property type="entry name" value="Nucleotide_cyclase"/>
</dbReference>
<feature type="transmembrane region" description="Helical" evidence="1">
    <location>
        <begin position="12"/>
        <end position="34"/>
    </location>
</feature>
<protein>
    <submittedName>
        <fullName evidence="3">Diguanylate cyclase, GGDEF domain</fullName>
    </submittedName>
</protein>
<keyword evidence="1" id="KW-0812">Transmembrane</keyword>
<proteinExistence type="predicted"/>
<dbReference type="Gene3D" id="3.30.70.270">
    <property type="match status" value="1"/>
</dbReference>
<evidence type="ECO:0000256" key="1">
    <source>
        <dbReference type="SAM" id="Phobius"/>
    </source>
</evidence>
<dbReference type="SUPFAM" id="SSF55073">
    <property type="entry name" value="Nucleotide cyclase"/>
    <property type="match status" value="1"/>
</dbReference>
<dbReference type="AlphaFoldDB" id="A0A1N7IVE2"/>
<name>A0A1N7IVE2_9GAMM</name>
<dbReference type="EMBL" id="FTOH01000001">
    <property type="protein sequence ID" value="SIS40951.1"/>
    <property type="molecule type" value="Genomic_DNA"/>
</dbReference>
<feature type="transmembrane region" description="Helical" evidence="1">
    <location>
        <begin position="73"/>
        <end position="90"/>
    </location>
</feature>
<sequence length="312" mass="35690">MEKARFHSLVVLQVKVIYCLFAALALSIIAVLDLVEARTVFAAVAAGFALALLLYALILLLRGQQRSSPVTEWLMIFGLCLFTLFGMQRSEDVVHWVYFVPGYIYFLFPFHVASYFALIYSTAMVLMVISEFDSYLRLQILFTYGACYAFAVMYALINDRHNHGLSAIVNTDPVTQVYNQYQLGLDLSKEMTRADRQIDLLSLVGIAVPASWQVLKTEEYESRLGYLSKRLKRCLRRFDTCYRLDSDVFVVLLPHSTENVVDALCENLMDDLEGSGRFEGLADIRLHRDVYSPEDDVDVLIERIERKLNDQL</sequence>
<dbReference type="Pfam" id="PF00990">
    <property type="entry name" value="GGDEF"/>
    <property type="match status" value="1"/>
</dbReference>
<evidence type="ECO:0000259" key="2">
    <source>
        <dbReference type="SMART" id="SM00267"/>
    </source>
</evidence>
<dbReference type="RefSeq" id="WP_068444416.1">
    <property type="nucleotide sequence ID" value="NZ_CAJWBH010000022.1"/>
</dbReference>
<dbReference type="InterPro" id="IPR000160">
    <property type="entry name" value="GGDEF_dom"/>
</dbReference>
<dbReference type="Proteomes" id="UP000185639">
    <property type="component" value="Unassembled WGS sequence"/>
</dbReference>
<feature type="domain" description="GGDEF" evidence="2">
    <location>
        <begin position="158"/>
        <end position="309"/>
    </location>
</feature>
<accession>A0A1N7IVE2</accession>
<evidence type="ECO:0000313" key="3">
    <source>
        <dbReference type="EMBL" id="SIS40951.1"/>
    </source>
</evidence>
<evidence type="ECO:0000313" key="4">
    <source>
        <dbReference type="Proteomes" id="UP000185639"/>
    </source>
</evidence>
<gene>
    <name evidence="3" type="ORF">SAMN05421686_10134</name>
</gene>
<dbReference type="OrthoDB" id="6116888at2"/>
<keyword evidence="1" id="KW-0472">Membrane</keyword>
<feature type="transmembrane region" description="Helical" evidence="1">
    <location>
        <begin position="141"/>
        <end position="157"/>
    </location>
</feature>
<feature type="transmembrane region" description="Helical" evidence="1">
    <location>
        <begin position="40"/>
        <end position="61"/>
    </location>
</feature>
<dbReference type="SMART" id="SM00267">
    <property type="entry name" value="GGDEF"/>
    <property type="match status" value="1"/>
</dbReference>
<feature type="transmembrane region" description="Helical" evidence="1">
    <location>
        <begin position="102"/>
        <end position="129"/>
    </location>
</feature>
<keyword evidence="1" id="KW-1133">Transmembrane helix</keyword>
<dbReference type="InterPro" id="IPR043128">
    <property type="entry name" value="Rev_trsase/Diguanyl_cyclase"/>
</dbReference>
<dbReference type="STRING" id="484498.SAMN05421686_10134"/>
<organism evidence="3 4">
    <name type="scientific">Thalassolituus maritimus</name>
    <dbReference type="NCBI Taxonomy" id="484498"/>
    <lineage>
        <taxon>Bacteria</taxon>
        <taxon>Pseudomonadati</taxon>
        <taxon>Pseudomonadota</taxon>
        <taxon>Gammaproteobacteria</taxon>
        <taxon>Oceanospirillales</taxon>
        <taxon>Oceanospirillaceae</taxon>
        <taxon>Thalassolituus</taxon>
    </lineage>
</organism>
<reference evidence="4" key="1">
    <citation type="submission" date="2017-01" db="EMBL/GenBank/DDBJ databases">
        <authorList>
            <person name="Varghese N."/>
            <person name="Submissions S."/>
        </authorList>
    </citation>
    <scope>NUCLEOTIDE SEQUENCE [LARGE SCALE GENOMIC DNA]</scope>
    <source>
        <strain evidence="4">DSM 24913</strain>
    </source>
</reference>
<keyword evidence="4" id="KW-1185">Reference proteome</keyword>